<protein>
    <submittedName>
        <fullName evidence="2">Receptor-type tyrosine-protein phosphatase N2</fullName>
    </submittedName>
</protein>
<accession>A0AAV4INR1</accession>
<gene>
    <name evidence="2" type="ORF">ElyMa_004800600</name>
</gene>
<sequence length="319" mass="35857">MHPYLLFGSCQSVFSRALHGEPRFTLTHREIRQLERQITALIQAGFTWKDAFTQCILQNTLVGFMRPGGDSSGSYQLHRLCEDALGVAGSWSDKTAIEDEEEATEEAINSEIAAILLRLLASAENLDSDRKGETGVMSIDSGRGVDVEDPRREDRPSKLMEQLLGSSQKRDEIVQVHKYFDKSKGTWKRDPYYSPYPEGKEPISAPNQYSMYYQGYSNDDVSDNAPGFLIEGAEDKYSYPLSIDEPTPWNDDKETSDTLDETVELDDFIRDTLADQDQLPFEADSQQGKMGLEQLIDSLVLSEDDERTLQGLLDGTAKV</sequence>
<proteinExistence type="predicted"/>
<dbReference type="AlphaFoldDB" id="A0AAV4INR1"/>
<feature type="compositionally biased region" description="Basic and acidic residues" evidence="1">
    <location>
        <begin position="143"/>
        <end position="157"/>
    </location>
</feature>
<name>A0AAV4INR1_9GAST</name>
<evidence type="ECO:0000313" key="3">
    <source>
        <dbReference type="Proteomes" id="UP000762676"/>
    </source>
</evidence>
<feature type="region of interest" description="Disordered" evidence="1">
    <location>
        <begin position="130"/>
        <end position="157"/>
    </location>
</feature>
<keyword evidence="3" id="KW-1185">Reference proteome</keyword>
<dbReference type="Proteomes" id="UP000762676">
    <property type="component" value="Unassembled WGS sequence"/>
</dbReference>
<evidence type="ECO:0000256" key="1">
    <source>
        <dbReference type="SAM" id="MobiDB-lite"/>
    </source>
</evidence>
<dbReference type="EMBL" id="BMAT01009626">
    <property type="protein sequence ID" value="GFS10146.1"/>
    <property type="molecule type" value="Genomic_DNA"/>
</dbReference>
<organism evidence="2 3">
    <name type="scientific">Elysia marginata</name>
    <dbReference type="NCBI Taxonomy" id="1093978"/>
    <lineage>
        <taxon>Eukaryota</taxon>
        <taxon>Metazoa</taxon>
        <taxon>Spiralia</taxon>
        <taxon>Lophotrochozoa</taxon>
        <taxon>Mollusca</taxon>
        <taxon>Gastropoda</taxon>
        <taxon>Heterobranchia</taxon>
        <taxon>Euthyneura</taxon>
        <taxon>Panpulmonata</taxon>
        <taxon>Sacoglossa</taxon>
        <taxon>Placobranchoidea</taxon>
        <taxon>Plakobranchidae</taxon>
        <taxon>Elysia</taxon>
    </lineage>
</organism>
<comment type="caution">
    <text evidence="2">The sequence shown here is derived from an EMBL/GenBank/DDBJ whole genome shotgun (WGS) entry which is preliminary data.</text>
</comment>
<evidence type="ECO:0000313" key="2">
    <source>
        <dbReference type="EMBL" id="GFS10146.1"/>
    </source>
</evidence>
<keyword evidence="2" id="KW-0675">Receptor</keyword>
<reference evidence="2 3" key="1">
    <citation type="journal article" date="2021" name="Elife">
        <title>Chloroplast acquisition without the gene transfer in kleptoplastic sea slugs, Plakobranchus ocellatus.</title>
        <authorList>
            <person name="Maeda T."/>
            <person name="Takahashi S."/>
            <person name="Yoshida T."/>
            <person name="Shimamura S."/>
            <person name="Takaki Y."/>
            <person name="Nagai Y."/>
            <person name="Toyoda A."/>
            <person name="Suzuki Y."/>
            <person name="Arimoto A."/>
            <person name="Ishii H."/>
            <person name="Satoh N."/>
            <person name="Nishiyama T."/>
            <person name="Hasebe M."/>
            <person name="Maruyama T."/>
            <person name="Minagawa J."/>
            <person name="Obokata J."/>
            <person name="Shigenobu S."/>
        </authorList>
    </citation>
    <scope>NUCLEOTIDE SEQUENCE [LARGE SCALE GENOMIC DNA]</scope>
</reference>